<evidence type="ECO:0000256" key="4">
    <source>
        <dbReference type="ARBA" id="ARBA00022475"/>
    </source>
</evidence>
<dbReference type="FunFam" id="1.10.390.10:FF:000013">
    <property type="entry name" value="Aminopeptidase N"/>
    <property type="match status" value="1"/>
</dbReference>
<evidence type="ECO:0000313" key="23">
    <source>
        <dbReference type="EMBL" id="QRU95329.1"/>
    </source>
</evidence>
<organism evidence="23">
    <name type="scientific">Chrysodeixis includens</name>
    <name type="common">Soybean looper</name>
    <name type="synonym">Pseudoplusia includens</name>
    <dbReference type="NCBI Taxonomy" id="689277"/>
    <lineage>
        <taxon>Eukaryota</taxon>
        <taxon>Metazoa</taxon>
        <taxon>Ecdysozoa</taxon>
        <taxon>Arthropoda</taxon>
        <taxon>Hexapoda</taxon>
        <taxon>Insecta</taxon>
        <taxon>Pterygota</taxon>
        <taxon>Neoptera</taxon>
        <taxon>Endopterygota</taxon>
        <taxon>Lepidoptera</taxon>
        <taxon>Glossata</taxon>
        <taxon>Ditrysia</taxon>
        <taxon>Noctuoidea</taxon>
        <taxon>Noctuidae</taxon>
        <taxon>Plusiinae</taxon>
        <taxon>Chrysodeixis</taxon>
    </lineage>
</organism>
<keyword evidence="7 16" id="KW-0479">Metal-binding</keyword>
<evidence type="ECO:0000256" key="1">
    <source>
        <dbReference type="ARBA" id="ARBA00004609"/>
    </source>
</evidence>
<feature type="chain" id="PRO_5040629066" evidence="18">
    <location>
        <begin position="19"/>
        <end position="1008"/>
    </location>
</feature>
<keyword evidence="24" id="KW-1185">Reference proteome</keyword>
<feature type="site" description="Transition state stabilizer" evidence="17">
    <location>
        <position position="462"/>
    </location>
</feature>
<evidence type="ECO:0000313" key="24">
    <source>
        <dbReference type="Proteomes" id="UP001154114"/>
    </source>
</evidence>
<dbReference type="GO" id="GO:0042277">
    <property type="term" value="F:peptide binding"/>
    <property type="evidence" value="ECO:0007669"/>
    <property type="project" value="TreeGrafter"/>
</dbReference>
<evidence type="ECO:0000256" key="12">
    <source>
        <dbReference type="ARBA" id="ARBA00023136"/>
    </source>
</evidence>
<dbReference type="InterPro" id="IPR024571">
    <property type="entry name" value="ERAP1-like_C_dom"/>
</dbReference>
<evidence type="ECO:0000256" key="6">
    <source>
        <dbReference type="ARBA" id="ARBA00022670"/>
    </source>
</evidence>
<dbReference type="Pfam" id="PF11838">
    <property type="entry name" value="ERAP1_C"/>
    <property type="match status" value="1"/>
</dbReference>
<dbReference type="InterPro" id="IPR045357">
    <property type="entry name" value="Aminopeptidase_N-like_N"/>
</dbReference>
<dbReference type="OrthoDB" id="10031169at2759"/>
<evidence type="ECO:0000256" key="18">
    <source>
        <dbReference type="SAM" id="SignalP"/>
    </source>
</evidence>
<dbReference type="Pfam" id="PF01433">
    <property type="entry name" value="Peptidase_M1"/>
    <property type="match status" value="1"/>
</dbReference>
<dbReference type="GO" id="GO:0005886">
    <property type="term" value="C:plasma membrane"/>
    <property type="evidence" value="ECO:0007669"/>
    <property type="project" value="UniProtKB-SubCell"/>
</dbReference>
<dbReference type="GO" id="GO:0070006">
    <property type="term" value="F:metalloaminopeptidase activity"/>
    <property type="evidence" value="ECO:0007669"/>
    <property type="project" value="TreeGrafter"/>
</dbReference>
<keyword evidence="4" id="KW-1003">Cell membrane</keyword>
<dbReference type="EMBL" id="MT879125">
    <property type="protein sequence ID" value="QRU95329.1"/>
    <property type="molecule type" value="mRNA"/>
</dbReference>
<evidence type="ECO:0000256" key="2">
    <source>
        <dbReference type="ARBA" id="ARBA00010136"/>
    </source>
</evidence>
<keyword evidence="13" id="KW-0325">Glycoprotein</keyword>
<dbReference type="AlphaFoldDB" id="A0A894I1V5"/>
<feature type="binding site" evidence="16">
    <location>
        <position position="376"/>
    </location>
    <ligand>
        <name>Zn(2+)</name>
        <dbReference type="ChEBI" id="CHEBI:29105"/>
        <note>catalytic</note>
    </ligand>
</feature>
<dbReference type="CDD" id="cd09601">
    <property type="entry name" value="M1_APN-Q_like"/>
    <property type="match status" value="1"/>
</dbReference>
<feature type="active site" description="Proton acceptor" evidence="15">
    <location>
        <position position="377"/>
    </location>
</feature>
<evidence type="ECO:0000256" key="9">
    <source>
        <dbReference type="ARBA" id="ARBA00022801"/>
    </source>
</evidence>
<keyword evidence="14" id="KW-0449">Lipoprotein</keyword>
<comment type="cofactor">
    <cofactor evidence="16">
        <name>Zn(2+)</name>
        <dbReference type="ChEBI" id="CHEBI:29105"/>
    </cofactor>
    <text evidence="16">Binds 1 zinc ion per subunit.</text>
</comment>
<dbReference type="PANTHER" id="PTHR11533">
    <property type="entry name" value="PROTEASE M1 ZINC METALLOPROTEASE"/>
    <property type="match status" value="1"/>
</dbReference>
<dbReference type="InterPro" id="IPR014782">
    <property type="entry name" value="Peptidase_M1_dom"/>
</dbReference>
<feature type="binding site" evidence="16">
    <location>
        <position position="380"/>
    </location>
    <ligand>
        <name>Zn(2+)</name>
        <dbReference type="ChEBI" id="CHEBI:29105"/>
        <note>catalytic</note>
    </ligand>
</feature>
<evidence type="ECO:0000256" key="16">
    <source>
        <dbReference type="PIRSR" id="PIRSR634016-3"/>
    </source>
</evidence>
<evidence type="ECO:0000256" key="3">
    <source>
        <dbReference type="ARBA" id="ARBA00022438"/>
    </source>
</evidence>
<feature type="domain" description="Peptidase M1 membrane alanine aminopeptidase" evidence="19">
    <location>
        <begin position="300"/>
        <end position="510"/>
    </location>
</feature>
<dbReference type="GO" id="GO:0043171">
    <property type="term" value="P:peptide catabolic process"/>
    <property type="evidence" value="ECO:0007669"/>
    <property type="project" value="TreeGrafter"/>
</dbReference>
<evidence type="ECO:0000256" key="17">
    <source>
        <dbReference type="PIRSR" id="PIRSR634016-4"/>
    </source>
</evidence>
<dbReference type="FunFam" id="2.60.40.1910:FF:000008">
    <property type="entry name" value="Aminopeptidase"/>
    <property type="match status" value="1"/>
</dbReference>
<dbReference type="Proteomes" id="UP001154114">
    <property type="component" value="Chromosome 6"/>
</dbReference>
<dbReference type="GO" id="GO:0005737">
    <property type="term" value="C:cytoplasm"/>
    <property type="evidence" value="ECO:0007669"/>
    <property type="project" value="TreeGrafter"/>
</dbReference>
<feature type="signal peptide" evidence="18">
    <location>
        <begin position="1"/>
        <end position="18"/>
    </location>
</feature>
<dbReference type="EMBL" id="LR824009">
    <property type="protein sequence ID" value="CAH0605718.1"/>
    <property type="molecule type" value="Genomic_DNA"/>
</dbReference>
<evidence type="ECO:0000256" key="11">
    <source>
        <dbReference type="ARBA" id="ARBA00023049"/>
    </source>
</evidence>
<reference evidence="23" key="1">
    <citation type="submission" date="2020-08" db="EMBL/GenBank/DDBJ databases">
        <title>Genotyping of target-site mutations in Chrysodeixis includens.</title>
        <authorList>
            <person name="Nauen R."/>
            <person name="Boaventua D."/>
            <person name="Martin M."/>
        </authorList>
    </citation>
    <scope>NUCLEOTIDE SEQUENCE</scope>
    <source>
        <strain evidence="23">Benzon</strain>
    </source>
</reference>
<comment type="similarity">
    <text evidence="2">Belongs to the peptidase M1 family.</text>
</comment>
<keyword evidence="5" id="KW-0336">GPI-anchor</keyword>
<evidence type="ECO:0000259" key="19">
    <source>
        <dbReference type="Pfam" id="PF01433"/>
    </source>
</evidence>
<dbReference type="GO" id="GO:0098552">
    <property type="term" value="C:side of membrane"/>
    <property type="evidence" value="ECO:0007669"/>
    <property type="project" value="UniProtKB-KW"/>
</dbReference>
<dbReference type="InterPro" id="IPR027268">
    <property type="entry name" value="Peptidase_M4/M1_CTD_sf"/>
</dbReference>
<name>A0A894I1V5_CHRIL</name>
<dbReference type="GO" id="GO:0005615">
    <property type="term" value="C:extracellular space"/>
    <property type="evidence" value="ECO:0007669"/>
    <property type="project" value="TreeGrafter"/>
</dbReference>
<keyword evidence="12" id="KW-0472">Membrane</keyword>
<dbReference type="InterPro" id="IPR050344">
    <property type="entry name" value="Peptidase_M1_aminopeptidases"/>
</dbReference>
<dbReference type="SUPFAM" id="SSF55486">
    <property type="entry name" value="Metalloproteases ('zincins'), catalytic domain"/>
    <property type="match status" value="1"/>
</dbReference>
<keyword evidence="6" id="KW-0645">Protease</keyword>
<dbReference type="Gene3D" id="1.25.50.20">
    <property type="match status" value="1"/>
</dbReference>
<dbReference type="Gene3D" id="2.60.40.1910">
    <property type="match status" value="1"/>
</dbReference>
<dbReference type="Gene3D" id="1.10.390.10">
    <property type="entry name" value="Neutral Protease Domain 2"/>
    <property type="match status" value="1"/>
</dbReference>
<accession>A0A894I1V5</accession>
<dbReference type="InterPro" id="IPR034016">
    <property type="entry name" value="M1_APN-typ"/>
</dbReference>
<dbReference type="PRINTS" id="PR00756">
    <property type="entry name" value="ALADIPTASE"/>
</dbReference>
<dbReference type="GO" id="GO:0006508">
    <property type="term" value="P:proteolysis"/>
    <property type="evidence" value="ECO:0007669"/>
    <property type="project" value="UniProtKB-KW"/>
</dbReference>
<evidence type="ECO:0000256" key="8">
    <source>
        <dbReference type="ARBA" id="ARBA00022729"/>
    </source>
</evidence>
<evidence type="ECO:0000256" key="5">
    <source>
        <dbReference type="ARBA" id="ARBA00022622"/>
    </source>
</evidence>
<dbReference type="Gene3D" id="2.60.40.1730">
    <property type="entry name" value="tricorn interacting facor f3 domain"/>
    <property type="match status" value="1"/>
</dbReference>
<feature type="binding site" evidence="16">
    <location>
        <position position="399"/>
    </location>
    <ligand>
        <name>Zn(2+)</name>
        <dbReference type="ChEBI" id="CHEBI:29105"/>
        <note>catalytic</note>
    </ligand>
</feature>
<evidence type="ECO:0000259" key="21">
    <source>
        <dbReference type="Pfam" id="PF17900"/>
    </source>
</evidence>
<keyword evidence="9" id="KW-0378">Hydrolase</keyword>
<dbReference type="Pfam" id="PF17900">
    <property type="entry name" value="Peptidase_M1_N"/>
    <property type="match status" value="1"/>
</dbReference>
<evidence type="ECO:0000256" key="10">
    <source>
        <dbReference type="ARBA" id="ARBA00022833"/>
    </source>
</evidence>
<reference evidence="22" key="2">
    <citation type="submission" date="2021-12" db="EMBL/GenBank/DDBJ databases">
        <authorList>
            <person name="King R."/>
        </authorList>
    </citation>
    <scope>NUCLEOTIDE SEQUENCE</scope>
</reference>
<dbReference type="InterPro" id="IPR001930">
    <property type="entry name" value="Peptidase_M1"/>
</dbReference>
<evidence type="ECO:0000256" key="7">
    <source>
        <dbReference type="ARBA" id="ARBA00022723"/>
    </source>
</evidence>
<evidence type="ECO:0000256" key="15">
    <source>
        <dbReference type="PIRSR" id="PIRSR634016-1"/>
    </source>
</evidence>
<evidence type="ECO:0000313" key="22">
    <source>
        <dbReference type="EMBL" id="CAH0605718.1"/>
    </source>
</evidence>
<feature type="domain" description="ERAP1-like C-terminal" evidence="20">
    <location>
        <begin position="611"/>
        <end position="910"/>
    </location>
</feature>
<evidence type="ECO:0000259" key="20">
    <source>
        <dbReference type="Pfam" id="PF11838"/>
    </source>
</evidence>
<keyword evidence="8 18" id="KW-0732">Signal</keyword>
<dbReference type="PANTHER" id="PTHR11533:SF301">
    <property type="entry name" value="AMINOPEPTIDASE"/>
    <property type="match status" value="1"/>
</dbReference>
<protein>
    <submittedName>
        <fullName evidence="23">Aminopeptidase N1</fullName>
    </submittedName>
</protein>
<dbReference type="SUPFAM" id="SSF63737">
    <property type="entry name" value="Leukotriene A4 hydrolase N-terminal domain"/>
    <property type="match status" value="1"/>
</dbReference>
<keyword evidence="11" id="KW-0482">Metalloprotease</keyword>
<proteinExistence type="evidence at transcript level"/>
<comment type="subcellular location">
    <subcellularLocation>
        <location evidence="1">Cell membrane</location>
        <topology evidence="1">Lipid-anchor</topology>
        <topology evidence="1">GPI-anchor</topology>
    </subcellularLocation>
</comment>
<keyword evidence="10 16" id="KW-0862">Zinc</keyword>
<sequence>MVARTLLVLFLACVCANAHPRTPPVLRNTIFAEERIEGGVFENVDAFESIELTSGNETSPYRLPTTTRPVHYDLVWHIDIANLQFQGSVDIQLRATQASVNEIVIHYDHMPSNPSVVLRLGTTTIPTTYVLESQYQFMKIRLANGVLAFDPQLEIQATYVLSIEFGFAPLRTDMYGIYRSWYKNAHNQAEQWMASTQFQATAARYAFPCYDEPGFKATFKVTIRRPTALKSWFCTRRETFVQSAIPNYTDDIYHITPTMSTYLLALIVADYESESVPEVGELKHEVIARPGAMQSGQGKYALETGVALLDTMNDHTAYNFYDHHPHLKMTQAAIPDFSAGAMENWGLLTYREAYLMYDAAHTSSYYKQLIAYILSHEIAHMWFGNLVTNQWWDVLWLNEGFARYYQYFLTEWTVGMGLGTRFIIEQVHTSLLSDSSNNPQPLTNPGVGSPAAVSAMFSTITYNKGAAIIRMTEHLLGFNNHRTGLRDYLKKHQFGMASPQDLFDALDEAGTDAGAFAAYGQDFSLSEYYKSWTEQPGHPVLLVHVDHASGEMTITQRRFNINTGISSINTNYVVPITFTTGANPNFDNTKPSHIMKKSSIKINRGVTGDHWVIFNIQQTGFYRIDYDDYTWNLIIQALRGPDRTKIHEYNRAQIVNDVFQFARSGRMSYERAFNILSFLQFETEYAPWVAALTGFSWIRNRLAGNTAELTALNQRISSWAQLIMNDLTYYPIANEDFMRSYLRYQLAPVMCAIGQQACLTAAYNQFDQLRAGQEVPVDSRNWVYCNGLRRGNADDYTFLRTRFFQHNVYTEKILILGVLGCTTHENSLISFMNEIVNENFIIRRQDYNAAFNSAVTGNEVNTQRALKFVQDNLQAVINAFGSAVTPLSYITSRFRTTQEVANFQTWAQSVQQVLGATYATVVAGAQNSVQSIQWVAEVQQDLNAYFVNGDAPITTTTSTVAPTTVAVTSTRVPFVNPGTPSLPVPDSAATTFLSIGLLVVAAIANIIL</sequence>
<dbReference type="InterPro" id="IPR042097">
    <property type="entry name" value="Aminopeptidase_N-like_N_sf"/>
</dbReference>
<evidence type="ECO:0000256" key="13">
    <source>
        <dbReference type="ARBA" id="ARBA00023180"/>
    </source>
</evidence>
<keyword evidence="3 23" id="KW-0031">Aminopeptidase</keyword>
<gene>
    <name evidence="22" type="ORF">CINC_LOCUS11661</name>
</gene>
<evidence type="ECO:0000256" key="14">
    <source>
        <dbReference type="ARBA" id="ARBA00023288"/>
    </source>
</evidence>
<dbReference type="GO" id="GO:0008270">
    <property type="term" value="F:zinc ion binding"/>
    <property type="evidence" value="ECO:0007669"/>
    <property type="project" value="InterPro"/>
</dbReference>
<feature type="domain" description="Aminopeptidase N-like N-terminal" evidence="21">
    <location>
        <begin position="69"/>
        <end position="263"/>
    </location>
</feature>